<reference evidence="14" key="2">
    <citation type="submission" date="2020-08" db="EMBL/GenBank/DDBJ databases">
        <title>Plant Genome Project.</title>
        <authorList>
            <person name="Zhang R.-G."/>
        </authorList>
    </citation>
    <scope>NUCLEOTIDE SEQUENCE</scope>
    <source>
        <strain evidence="14">Huo1</strain>
        <tissue evidence="14">Leaf</tissue>
    </source>
</reference>
<keyword evidence="15" id="KW-1185">Reference proteome</keyword>
<reference evidence="14" key="1">
    <citation type="submission" date="2018-01" db="EMBL/GenBank/DDBJ databases">
        <authorList>
            <person name="Mao J.F."/>
        </authorList>
    </citation>
    <scope>NUCLEOTIDE SEQUENCE</scope>
    <source>
        <strain evidence="14">Huo1</strain>
        <tissue evidence="14">Leaf</tissue>
    </source>
</reference>
<evidence type="ECO:0000259" key="13">
    <source>
        <dbReference type="PROSITE" id="PS51005"/>
    </source>
</evidence>
<evidence type="ECO:0000313" key="15">
    <source>
        <dbReference type="Proteomes" id="UP000298416"/>
    </source>
</evidence>
<keyword evidence="6" id="KW-0238">DNA-binding</keyword>
<accession>A0A8X8YRQ8</accession>
<feature type="domain" description="NAC" evidence="13">
    <location>
        <begin position="9"/>
        <end position="160"/>
    </location>
</feature>
<dbReference type="InterPro" id="IPR003441">
    <property type="entry name" value="NAC-dom"/>
</dbReference>
<evidence type="ECO:0000256" key="3">
    <source>
        <dbReference type="ARBA" id="ARBA00022692"/>
    </source>
</evidence>
<evidence type="ECO:0000256" key="10">
    <source>
        <dbReference type="ARBA" id="ARBA00023242"/>
    </source>
</evidence>
<evidence type="ECO:0000256" key="5">
    <source>
        <dbReference type="ARBA" id="ARBA00023015"/>
    </source>
</evidence>
<dbReference type="Pfam" id="PF02365">
    <property type="entry name" value="NAM"/>
    <property type="match status" value="1"/>
</dbReference>
<dbReference type="FunFam" id="2.170.150.80:FF:000002">
    <property type="entry name" value="Nac domain-containing protein 86"/>
    <property type="match status" value="1"/>
</dbReference>
<dbReference type="PANTHER" id="PTHR31744">
    <property type="entry name" value="PROTEIN CUP-SHAPED COTYLEDON 2-RELATED"/>
    <property type="match status" value="1"/>
</dbReference>
<keyword evidence="7 12" id="KW-0472">Membrane</keyword>
<gene>
    <name evidence="14" type="ORF">SASPL_106665</name>
</gene>
<feature type="compositionally biased region" description="Basic and acidic residues" evidence="11">
    <location>
        <begin position="557"/>
        <end position="566"/>
    </location>
</feature>
<evidence type="ECO:0000313" key="14">
    <source>
        <dbReference type="EMBL" id="KAG6435016.1"/>
    </source>
</evidence>
<feature type="region of interest" description="Disordered" evidence="11">
    <location>
        <begin position="179"/>
        <end position="227"/>
    </location>
</feature>
<feature type="compositionally biased region" description="Polar residues" evidence="11">
    <location>
        <begin position="192"/>
        <end position="222"/>
    </location>
</feature>
<keyword evidence="9" id="KW-0804">Transcription</keyword>
<name>A0A8X8YRQ8_SALSN</name>
<protein>
    <recommendedName>
        <fullName evidence="13">NAC domain-containing protein</fullName>
    </recommendedName>
</protein>
<comment type="caution">
    <text evidence="14">The sequence shown here is derived from an EMBL/GenBank/DDBJ whole genome shotgun (WGS) entry which is preliminary data.</text>
</comment>
<feature type="region of interest" description="Disordered" evidence="11">
    <location>
        <begin position="557"/>
        <end position="599"/>
    </location>
</feature>
<dbReference type="GO" id="GO:0006355">
    <property type="term" value="P:regulation of DNA-templated transcription"/>
    <property type="evidence" value="ECO:0007669"/>
    <property type="project" value="InterPro"/>
</dbReference>
<dbReference type="Proteomes" id="UP000298416">
    <property type="component" value="Unassembled WGS sequence"/>
</dbReference>
<evidence type="ECO:0000256" key="8">
    <source>
        <dbReference type="ARBA" id="ARBA00023159"/>
    </source>
</evidence>
<comment type="subcellular location">
    <subcellularLocation>
        <location evidence="2">Membrane</location>
        <topology evidence="2">Single-pass membrane protein</topology>
    </subcellularLocation>
    <subcellularLocation>
        <location evidence="1">Nucleus</location>
    </subcellularLocation>
</comment>
<keyword evidence="8" id="KW-0010">Activator</keyword>
<dbReference type="SUPFAM" id="SSF101941">
    <property type="entry name" value="NAC domain"/>
    <property type="match status" value="1"/>
</dbReference>
<evidence type="ECO:0000256" key="2">
    <source>
        <dbReference type="ARBA" id="ARBA00004167"/>
    </source>
</evidence>
<feature type="transmembrane region" description="Helical" evidence="12">
    <location>
        <begin position="613"/>
        <end position="633"/>
    </location>
</feature>
<keyword evidence="4 12" id="KW-1133">Transmembrane helix</keyword>
<dbReference type="GO" id="GO:0016020">
    <property type="term" value="C:membrane"/>
    <property type="evidence" value="ECO:0007669"/>
    <property type="project" value="UniProtKB-SubCell"/>
</dbReference>
<dbReference type="GO" id="GO:0005634">
    <property type="term" value="C:nucleus"/>
    <property type="evidence" value="ECO:0007669"/>
    <property type="project" value="UniProtKB-SubCell"/>
</dbReference>
<evidence type="ECO:0000256" key="4">
    <source>
        <dbReference type="ARBA" id="ARBA00022989"/>
    </source>
</evidence>
<proteinExistence type="predicted"/>
<dbReference type="InterPro" id="IPR036093">
    <property type="entry name" value="NAC_dom_sf"/>
</dbReference>
<dbReference type="PANTHER" id="PTHR31744:SF216">
    <property type="entry name" value="NAC TRANSCRIPTION FACTOR"/>
    <property type="match status" value="1"/>
</dbReference>
<dbReference type="EMBL" id="PNBA02000002">
    <property type="protein sequence ID" value="KAG6435016.1"/>
    <property type="molecule type" value="Genomic_DNA"/>
</dbReference>
<keyword evidence="5" id="KW-0805">Transcription regulation</keyword>
<evidence type="ECO:0000256" key="9">
    <source>
        <dbReference type="ARBA" id="ARBA00023163"/>
    </source>
</evidence>
<dbReference type="GO" id="GO:0000976">
    <property type="term" value="F:transcription cis-regulatory region binding"/>
    <property type="evidence" value="ECO:0007669"/>
    <property type="project" value="UniProtKB-ARBA"/>
</dbReference>
<feature type="compositionally biased region" description="Polar residues" evidence="11">
    <location>
        <begin position="589"/>
        <end position="599"/>
    </location>
</feature>
<dbReference type="AlphaFoldDB" id="A0A8X8YRQ8"/>
<evidence type="ECO:0000256" key="11">
    <source>
        <dbReference type="SAM" id="MobiDB-lite"/>
    </source>
</evidence>
<evidence type="ECO:0000256" key="6">
    <source>
        <dbReference type="ARBA" id="ARBA00023125"/>
    </source>
</evidence>
<feature type="compositionally biased region" description="Low complexity" evidence="11">
    <location>
        <begin position="569"/>
        <end position="584"/>
    </location>
</feature>
<organism evidence="14">
    <name type="scientific">Salvia splendens</name>
    <name type="common">Scarlet sage</name>
    <dbReference type="NCBI Taxonomy" id="180675"/>
    <lineage>
        <taxon>Eukaryota</taxon>
        <taxon>Viridiplantae</taxon>
        <taxon>Streptophyta</taxon>
        <taxon>Embryophyta</taxon>
        <taxon>Tracheophyta</taxon>
        <taxon>Spermatophyta</taxon>
        <taxon>Magnoliopsida</taxon>
        <taxon>eudicotyledons</taxon>
        <taxon>Gunneridae</taxon>
        <taxon>Pentapetalae</taxon>
        <taxon>asterids</taxon>
        <taxon>lamiids</taxon>
        <taxon>Lamiales</taxon>
        <taxon>Lamiaceae</taxon>
        <taxon>Nepetoideae</taxon>
        <taxon>Mentheae</taxon>
        <taxon>Salviinae</taxon>
        <taxon>Salvia</taxon>
        <taxon>Salvia subgen. Calosphace</taxon>
        <taxon>core Calosphace</taxon>
    </lineage>
</organism>
<sequence>MAVLPVKGLPVGYRFRPTDEELIDHYLRLKINRRDKEVSVIREIDVCKWEPWDLPDLSVVESTDNEWFFFCPKDRKYQNGQRLNRATEKGYWKATGKDRYITTRKGAKIGMKKTLVFYLGRAPDGKRTNWVIHEYRATDKSLDGSHPGQGAYILCRLFRKAELKQDGVTESTNVNGVEEIIASPPEVRSAEYEQSTPGSFSLGGSSEPQPSSAGSHQTSSTPKAAAGSAIPIDWQSYNGIADEMENNVSDMKSIPPNPELEKLLDEFCYPVTLTTDGKMFSPFHSQMQSELGNPFFYSDFNGDMSHNQQTIPFQYGTDAADDIEKFLNSVLVDSEEQSPLNIYNGDSMVKPSYSCSESEGEVSQKPVDLFMLPVESFEDNMKQESPFQSEVSSEMLAQDSHNSYVSSGYDQGNLGYATNLHGLPNDSTTVSSGNHVQHMSNVENSALHSPAVEGANSGTGIVIRKRSVPNQSTVQHTAAHGTAPRRIRLQMKLQVGSVQCGLPNEPTNSKIKEEVDKAQVRGSSDPQFQSIPLSTLWYSNLSVAMLVLQDDEKAVTLTPDESRDSTSVDANTDGNSNDTSTNPNAKAETPNSKSEDTVSQCSSYTLSASPSRYMPKVLMAMSLIVMLLAVLAYSTI</sequence>
<evidence type="ECO:0000256" key="12">
    <source>
        <dbReference type="SAM" id="Phobius"/>
    </source>
</evidence>
<dbReference type="Gene3D" id="2.170.150.80">
    <property type="entry name" value="NAC domain"/>
    <property type="match status" value="1"/>
</dbReference>
<evidence type="ECO:0000256" key="1">
    <source>
        <dbReference type="ARBA" id="ARBA00004123"/>
    </source>
</evidence>
<keyword evidence="3 12" id="KW-0812">Transmembrane</keyword>
<dbReference type="PROSITE" id="PS51005">
    <property type="entry name" value="NAC"/>
    <property type="match status" value="1"/>
</dbReference>
<evidence type="ECO:0000256" key="7">
    <source>
        <dbReference type="ARBA" id="ARBA00023136"/>
    </source>
</evidence>
<keyword evidence="10" id="KW-0539">Nucleus</keyword>